<name>A0A3P7NYM8_DIBLA</name>
<reference evidence="2 3" key="1">
    <citation type="submission" date="2018-11" db="EMBL/GenBank/DDBJ databases">
        <authorList>
            <consortium name="Pathogen Informatics"/>
        </authorList>
    </citation>
    <scope>NUCLEOTIDE SEQUENCE [LARGE SCALE GENOMIC DNA]</scope>
</reference>
<evidence type="ECO:0000313" key="2">
    <source>
        <dbReference type="EMBL" id="VDN42803.1"/>
    </source>
</evidence>
<accession>A0A3P7NYM8</accession>
<gene>
    <name evidence="2" type="ORF">DILT_LOCUS18911</name>
</gene>
<evidence type="ECO:0000259" key="1">
    <source>
        <dbReference type="PROSITE" id="PS50821"/>
    </source>
</evidence>
<sequence length="162" mass="18488">MTDAGVCPVDQTSGVGYKRRFTVQGLSEHSADREMIEEKNISVAAYFEEKYGIKLKYPELPCVKDRFKELDFYVREFVKKQNELARLFQLNIDPLTPVKVPARVLPQPRAQFGNGPAELGRGKWNTQPFCSNPDRPVKWAIVAVPPHNVRVLRIVSLSHPRL</sequence>
<keyword evidence="3" id="KW-1185">Reference proteome</keyword>
<dbReference type="Pfam" id="PF02170">
    <property type="entry name" value="PAZ"/>
    <property type="match status" value="1"/>
</dbReference>
<dbReference type="InterPro" id="IPR003100">
    <property type="entry name" value="PAZ_dom"/>
</dbReference>
<dbReference type="PROSITE" id="PS50821">
    <property type="entry name" value="PAZ"/>
    <property type="match status" value="1"/>
</dbReference>
<protein>
    <recommendedName>
        <fullName evidence="1">PAZ domain-containing protein</fullName>
    </recommendedName>
</protein>
<dbReference type="AlphaFoldDB" id="A0A3P7NYM8"/>
<evidence type="ECO:0000313" key="3">
    <source>
        <dbReference type="Proteomes" id="UP000281553"/>
    </source>
</evidence>
<dbReference type="EMBL" id="UYRU01105758">
    <property type="protein sequence ID" value="VDN42803.1"/>
    <property type="molecule type" value="Genomic_DNA"/>
</dbReference>
<dbReference type="Proteomes" id="UP000281553">
    <property type="component" value="Unassembled WGS sequence"/>
</dbReference>
<dbReference type="CDD" id="cd02846">
    <property type="entry name" value="PAZ_argonaute_like"/>
    <property type="match status" value="1"/>
</dbReference>
<dbReference type="PANTHER" id="PTHR22891">
    <property type="entry name" value="EUKARYOTIC TRANSLATION INITIATION FACTOR 2C"/>
    <property type="match status" value="1"/>
</dbReference>
<dbReference type="InterPro" id="IPR036085">
    <property type="entry name" value="PAZ_dom_sf"/>
</dbReference>
<dbReference type="SUPFAM" id="SSF101690">
    <property type="entry name" value="PAZ domain"/>
    <property type="match status" value="1"/>
</dbReference>
<proteinExistence type="predicted"/>
<dbReference type="GO" id="GO:0003723">
    <property type="term" value="F:RNA binding"/>
    <property type="evidence" value="ECO:0007669"/>
    <property type="project" value="InterPro"/>
</dbReference>
<dbReference type="OrthoDB" id="10252740at2759"/>
<dbReference type="Gene3D" id="2.170.260.10">
    <property type="entry name" value="paz domain"/>
    <property type="match status" value="1"/>
</dbReference>
<feature type="domain" description="PAZ" evidence="1">
    <location>
        <begin position="1"/>
        <end position="75"/>
    </location>
</feature>
<organism evidence="2 3">
    <name type="scientific">Dibothriocephalus latus</name>
    <name type="common">Fish tapeworm</name>
    <name type="synonym">Diphyllobothrium latum</name>
    <dbReference type="NCBI Taxonomy" id="60516"/>
    <lineage>
        <taxon>Eukaryota</taxon>
        <taxon>Metazoa</taxon>
        <taxon>Spiralia</taxon>
        <taxon>Lophotrochozoa</taxon>
        <taxon>Platyhelminthes</taxon>
        <taxon>Cestoda</taxon>
        <taxon>Eucestoda</taxon>
        <taxon>Diphyllobothriidea</taxon>
        <taxon>Diphyllobothriidae</taxon>
        <taxon>Dibothriocephalus</taxon>
    </lineage>
</organism>